<dbReference type="PANTHER" id="PTHR11271:SF6">
    <property type="entry name" value="GUANINE DEAMINASE"/>
    <property type="match status" value="1"/>
</dbReference>
<dbReference type="Gene3D" id="2.30.40.10">
    <property type="entry name" value="Urease, subunit C, domain 1"/>
    <property type="match status" value="1"/>
</dbReference>
<keyword evidence="3" id="KW-0378">Hydrolase</keyword>
<dbReference type="InterPro" id="IPR006680">
    <property type="entry name" value="Amidohydro-rel"/>
</dbReference>
<organism evidence="6 7">
    <name type="scientific">Cryptococcus deuterogattii (strain R265)</name>
    <name type="common">Cryptococcus gattii VGII (strain R265)</name>
    <dbReference type="NCBI Taxonomy" id="294750"/>
    <lineage>
        <taxon>Eukaryota</taxon>
        <taxon>Fungi</taxon>
        <taxon>Dikarya</taxon>
        <taxon>Basidiomycota</taxon>
        <taxon>Agaricomycotina</taxon>
        <taxon>Tremellomycetes</taxon>
        <taxon>Tremellales</taxon>
        <taxon>Cryptococcaceae</taxon>
        <taxon>Cryptococcus</taxon>
        <taxon>Cryptococcus gattii species complex</taxon>
    </lineage>
</organism>
<accession>A0A095CGB3</accession>
<dbReference type="SUPFAM" id="SSF51338">
    <property type="entry name" value="Composite domain of metallo-dependent hydrolases"/>
    <property type="match status" value="1"/>
</dbReference>
<dbReference type="VEuPathDB" id="FungiDB:CNBG_5085"/>
<dbReference type="SUPFAM" id="SSF51556">
    <property type="entry name" value="Metallo-dependent hydrolases"/>
    <property type="match status" value="1"/>
</dbReference>
<evidence type="ECO:0000256" key="1">
    <source>
        <dbReference type="ARBA" id="ARBA00001947"/>
    </source>
</evidence>
<dbReference type="GO" id="GO:0008270">
    <property type="term" value="F:zinc ion binding"/>
    <property type="evidence" value="ECO:0007669"/>
    <property type="project" value="TreeGrafter"/>
</dbReference>
<keyword evidence="2" id="KW-0479">Metal-binding</keyword>
<dbReference type="Proteomes" id="UP000029445">
    <property type="component" value="Chromosome 13"/>
</dbReference>
<evidence type="ECO:0000259" key="5">
    <source>
        <dbReference type="Pfam" id="PF01979"/>
    </source>
</evidence>
<dbReference type="InterPro" id="IPR032466">
    <property type="entry name" value="Metal_Hydrolase"/>
</dbReference>
<dbReference type="RefSeq" id="XP_062884932.1">
    <property type="nucleotide sequence ID" value="XM_063028977.1"/>
</dbReference>
<dbReference type="STRING" id="294750.A0A095CGB3"/>
<dbReference type="FunFam" id="3.20.20.140:FF:000070">
    <property type="entry name" value="Guanine deaminase"/>
    <property type="match status" value="1"/>
</dbReference>
<dbReference type="PANTHER" id="PTHR11271">
    <property type="entry name" value="GUANINE DEAMINASE"/>
    <property type="match status" value="1"/>
</dbReference>
<gene>
    <name evidence="6" type="ORF">CNBG_5085</name>
</gene>
<sequence>MTSLYTGTFIDAPTSAGLRVRRNHLLAVSGQGYITHIAPLSDPTSQALLYSCPPPTKLGKHSFFLPTYADLHLHAAQYLYAGTGLDLPLLEWLERYAYRAEERVDADEQLAERLYGRLVERLRENGTGCVVFFGTIGVQANLILAKKAQEAGIRAFIGKISMDESPRPSYGEASSSASLSSLNSFLDAMESYLSQFPPHRRLVQPIITPRFVPVCSDELLQGLANVAKDRNVRVQSHMCEGRDEIDMALKTKGLDDEKVFDKFGLLGPQTLQAHVTYLDDGLAQLIKERGVTIAHCPLSNQYLSERQFPLREALDASLSLGLGTDIAGGYSPSVHTAMRQAVIISRMREGDRCESLECSFGTVKKEEEGGGRNLRVDWKEAVWAATKGGKAGMGLGGALEVGMEFDVQLIELASEENPTGTGPLDFFDLADSQLDTDTDEWWFDALERWWSNGDVRNRKGMWVQGAKIA</sequence>
<dbReference type="EMBL" id="CP025771">
    <property type="protein sequence ID" value="KGB79247.1"/>
    <property type="molecule type" value="Genomic_DNA"/>
</dbReference>
<evidence type="ECO:0000313" key="6">
    <source>
        <dbReference type="EMBL" id="KGB79247.1"/>
    </source>
</evidence>
<evidence type="ECO:0000313" key="7">
    <source>
        <dbReference type="Proteomes" id="UP000029445"/>
    </source>
</evidence>
<evidence type="ECO:0000256" key="3">
    <source>
        <dbReference type="ARBA" id="ARBA00022801"/>
    </source>
</evidence>
<dbReference type="AlphaFoldDB" id="A0A095CGB3"/>
<dbReference type="InterPro" id="IPR011059">
    <property type="entry name" value="Metal-dep_hydrolase_composite"/>
</dbReference>
<dbReference type="GO" id="GO:0046098">
    <property type="term" value="P:guanine metabolic process"/>
    <property type="evidence" value="ECO:0007669"/>
    <property type="project" value="TreeGrafter"/>
</dbReference>
<keyword evidence="4" id="KW-0862">Zinc</keyword>
<feature type="domain" description="Amidohydrolase-related" evidence="5">
    <location>
        <begin position="65"/>
        <end position="417"/>
    </location>
</feature>
<dbReference type="HOGENOM" id="CLU_012358_0_1_1"/>
<evidence type="ECO:0000256" key="2">
    <source>
        <dbReference type="ARBA" id="ARBA00022723"/>
    </source>
</evidence>
<reference evidence="6 7" key="2">
    <citation type="journal article" date="2018" name="Proc. Natl. Acad. Sci.">
        <title>RNAi is a critical determinant of centromere evolution in closely related fungi.</title>
        <authorList>
            <person name="Yadav V."/>
            <person name="Sun S."/>
            <person name="Billmyre R.B."/>
            <person name="Thimmappa B.C."/>
            <person name="Shea T."/>
            <person name="Lintner R."/>
            <person name="Bakkeren G."/>
            <person name="Cuomo C.A."/>
            <person name="Heitman J."/>
            <person name="Sanyal K."/>
        </authorList>
    </citation>
    <scope>NUCLEOTIDE SEQUENCE [LARGE SCALE GENOMIC DNA]</scope>
    <source>
        <strain evidence="6 7">R265</strain>
    </source>
</reference>
<dbReference type="KEGG" id="cdeu:CNBG_5085"/>
<dbReference type="OrthoDB" id="194468at2759"/>
<dbReference type="OMA" id="INDHYFF"/>
<dbReference type="GO" id="GO:0008892">
    <property type="term" value="F:guanine deaminase activity"/>
    <property type="evidence" value="ECO:0007669"/>
    <property type="project" value="TreeGrafter"/>
</dbReference>
<keyword evidence="7" id="KW-1185">Reference proteome</keyword>
<dbReference type="InterPro" id="IPR051607">
    <property type="entry name" value="Metallo-dep_hydrolases"/>
</dbReference>
<comment type="cofactor">
    <cofactor evidence="1">
        <name>Zn(2+)</name>
        <dbReference type="ChEBI" id="CHEBI:29105"/>
    </cofactor>
</comment>
<dbReference type="GO" id="GO:0005829">
    <property type="term" value="C:cytosol"/>
    <property type="evidence" value="ECO:0007669"/>
    <property type="project" value="TreeGrafter"/>
</dbReference>
<dbReference type="Pfam" id="PF01979">
    <property type="entry name" value="Amidohydro_1"/>
    <property type="match status" value="1"/>
</dbReference>
<protein>
    <submittedName>
        <fullName evidence="6">Guanine deaminase</fullName>
    </submittedName>
</protein>
<name>A0A095CGB3_CRYD2</name>
<dbReference type="Gene3D" id="3.20.20.140">
    <property type="entry name" value="Metal-dependent hydrolases"/>
    <property type="match status" value="1"/>
</dbReference>
<dbReference type="GeneID" id="88181252"/>
<evidence type="ECO:0000256" key="4">
    <source>
        <dbReference type="ARBA" id="ARBA00022833"/>
    </source>
</evidence>
<reference evidence="6 7" key="1">
    <citation type="journal article" date="2011" name="MBio">
        <title>Genome variation in Cryptococcus gattii, an emerging pathogen of immunocompetent hosts.</title>
        <authorList>
            <person name="D'Souza C.A."/>
            <person name="Kronstad J.W."/>
            <person name="Taylor G."/>
            <person name="Warren R."/>
            <person name="Yuen M."/>
            <person name="Hu G."/>
            <person name="Jung W.H."/>
            <person name="Sham A."/>
            <person name="Kidd S.E."/>
            <person name="Tangen K."/>
            <person name="Lee N."/>
            <person name="Zeilmaker T."/>
            <person name="Sawkins J."/>
            <person name="McVicker G."/>
            <person name="Shah S."/>
            <person name="Gnerre S."/>
            <person name="Griggs A."/>
            <person name="Zeng Q."/>
            <person name="Bartlett K."/>
            <person name="Li W."/>
            <person name="Wang X."/>
            <person name="Heitman J."/>
            <person name="Stajich J.E."/>
            <person name="Fraser J.A."/>
            <person name="Meyer W."/>
            <person name="Carter D."/>
            <person name="Schein J."/>
            <person name="Krzywinski M."/>
            <person name="Kwon-Chung K.J."/>
            <person name="Varma A."/>
            <person name="Wang J."/>
            <person name="Brunham R."/>
            <person name="Fyfe M."/>
            <person name="Ouellette B.F."/>
            <person name="Siddiqui A."/>
            <person name="Marra M."/>
            <person name="Jones S."/>
            <person name="Holt R."/>
            <person name="Birren B.W."/>
            <person name="Galagan J.E."/>
            <person name="Cuomo C.A."/>
        </authorList>
    </citation>
    <scope>NUCLEOTIDE SEQUENCE [LARGE SCALE GENOMIC DNA]</scope>
    <source>
        <strain evidence="6 7">R265</strain>
    </source>
</reference>
<proteinExistence type="predicted"/>